<dbReference type="PANTHER" id="PTHR37957:SF1">
    <property type="entry name" value="PHYTASE-LIKE DOMAIN-CONTAINING PROTEIN"/>
    <property type="match status" value="1"/>
</dbReference>
<feature type="domain" description="Phytase-like" evidence="1">
    <location>
        <begin position="64"/>
        <end position="360"/>
    </location>
</feature>
<reference evidence="3" key="1">
    <citation type="submission" date="2023-07" db="EMBL/GenBank/DDBJ databases">
        <authorList>
            <person name="Luz R."/>
            <person name="Cordeiro R."/>
            <person name="Fonseca A."/>
            <person name="Goncalves V."/>
        </authorList>
    </citation>
    <scope>NUCLEOTIDE SEQUENCE [LARGE SCALE GENOMIC DNA]</scope>
    <source>
        <strain evidence="3">BACA0444</strain>
    </source>
</reference>
<organism evidence="2 3">
    <name type="scientific">Pseudocalidococcus azoricus BACA0444</name>
    <dbReference type="NCBI Taxonomy" id="2918990"/>
    <lineage>
        <taxon>Bacteria</taxon>
        <taxon>Bacillati</taxon>
        <taxon>Cyanobacteriota</taxon>
        <taxon>Cyanophyceae</taxon>
        <taxon>Acaryochloridales</taxon>
        <taxon>Thermosynechococcaceae</taxon>
        <taxon>Pseudocalidococcus</taxon>
        <taxon>Pseudocalidococcus azoricus</taxon>
    </lineage>
</organism>
<proteinExistence type="predicted"/>
<dbReference type="SUPFAM" id="SSF50956">
    <property type="entry name" value="Thermostable phytase (3-phytase)"/>
    <property type="match status" value="1"/>
</dbReference>
<evidence type="ECO:0000259" key="1">
    <source>
        <dbReference type="Pfam" id="PF13449"/>
    </source>
</evidence>
<dbReference type="Pfam" id="PF13449">
    <property type="entry name" value="Phytase-like"/>
    <property type="match status" value="1"/>
</dbReference>
<accession>A0AAE4JV32</accession>
<comment type="caution">
    <text evidence="2">The sequence shown here is derived from an EMBL/GenBank/DDBJ whole genome shotgun (WGS) entry which is preliminary data.</text>
</comment>
<dbReference type="PANTHER" id="PTHR37957">
    <property type="entry name" value="BLR7070 PROTEIN"/>
    <property type="match status" value="1"/>
</dbReference>
<evidence type="ECO:0000313" key="2">
    <source>
        <dbReference type="EMBL" id="MDS3859965.1"/>
    </source>
</evidence>
<dbReference type="EMBL" id="JAVMIP010000002">
    <property type="protein sequence ID" value="MDS3859965.1"/>
    <property type="molecule type" value="Genomic_DNA"/>
</dbReference>
<dbReference type="RefSeq" id="WP_322877256.1">
    <property type="nucleotide sequence ID" value="NZ_JAVMIP010000002.1"/>
</dbReference>
<dbReference type="InterPro" id="IPR027372">
    <property type="entry name" value="Phytase-like_dom"/>
</dbReference>
<sequence length="379" mass="41423">MINSVPQIRLPHFPKRFWVILFGIFALLAGCTLPQVQAQTRLFLPLEIKFIEASQLPNQDFNDTKVGGLSGITYDRQNNHYYAISDDRQQPRFYTLKLQPPPAPTPAEIRQVTFLQDKQSAPLAPNTADPEGIALTPEKTLLISSEGVKDQAPPFIAEFGLDGIKKLQFRLPSYYTANPDPQLPPQGVQNNQGFESLTLNPTGDRLFVATETGLKQDLDPENQLISAARILHYLRGDVQPILIAEHAYLLDPAPKNVAANGLVELLALDNGGHFLSLERTFSLTQGFGVKLFQVSLGGAADISTLRNLPPGLAGIKPVRKALLLDLGTLGITLDNLEGMTLGPQLVDGTSSLVIIGDNDFQAKRTTQILWFSLTGLGQS</sequence>
<name>A0AAE4JV32_9CYAN</name>
<dbReference type="AlphaFoldDB" id="A0AAE4JV32"/>
<keyword evidence="3" id="KW-1185">Reference proteome</keyword>
<dbReference type="Proteomes" id="UP001268256">
    <property type="component" value="Unassembled WGS sequence"/>
</dbReference>
<gene>
    <name evidence="2" type="ORF">RIF25_03995</name>
</gene>
<protein>
    <submittedName>
        <fullName evidence="2">Esterase-like activity of phytase family protein</fullName>
    </submittedName>
</protein>
<evidence type="ECO:0000313" key="3">
    <source>
        <dbReference type="Proteomes" id="UP001268256"/>
    </source>
</evidence>